<dbReference type="PANTHER" id="PTHR30349:SF64">
    <property type="entry name" value="PROPHAGE INTEGRASE INTD-RELATED"/>
    <property type="match status" value="1"/>
</dbReference>
<name>A0AAW9RBK8_9GAMM</name>
<dbReference type="Pfam" id="PF00589">
    <property type="entry name" value="Phage_integrase"/>
    <property type="match status" value="1"/>
</dbReference>
<dbReference type="InterPro" id="IPR013762">
    <property type="entry name" value="Integrase-like_cat_sf"/>
</dbReference>
<dbReference type="PANTHER" id="PTHR30349">
    <property type="entry name" value="PHAGE INTEGRASE-RELATED"/>
    <property type="match status" value="1"/>
</dbReference>
<keyword evidence="3 5" id="KW-0238">DNA-binding</keyword>
<evidence type="ECO:0000313" key="8">
    <source>
        <dbReference type="EMBL" id="MEJ8569170.1"/>
    </source>
</evidence>
<evidence type="ECO:0000256" key="1">
    <source>
        <dbReference type="ARBA" id="ARBA00008857"/>
    </source>
</evidence>
<organism evidence="8 9">
    <name type="scientific">Elongatibacter sediminis</name>
    <dbReference type="NCBI Taxonomy" id="3119006"/>
    <lineage>
        <taxon>Bacteria</taxon>
        <taxon>Pseudomonadati</taxon>
        <taxon>Pseudomonadota</taxon>
        <taxon>Gammaproteobacteria</taxon>
        <taxon>Chromatiales</taxon>
        <taxon>Wenzhouxiangellaceae</taxon>
        <taxon>Elongatibacter</taxon>
    </lineage>
</organism>
<evidence type="ECO:0000313" key="9">
    <source>
        <dbReference type="Proteomes" id="UP001359886"/>
    </source>
</evidence>
<dbReference type="Gene3D" id="1.10.443.10">
    <property type="entry name" value="Intergrase catalytic core"/>
    <property type="match status" value="1"/>
</dbReference>
<keyword evidence="4" id="KW-0233">DNA recombination</keyword>
<dbReference type="AlphaFoldDB" id="A0AAW9RBK8"/>
<dbReference type="Proteomes" id="UP001359886">
    <property type="component" value="Unassembled WGS sequence"/>
</dbReference>
<dbReference type="Pfam" id="PF13356">
    <property type="entry name" value="Arm-DNA-bind_3"/>
    <property type="match status" value="1"/>
</dbReference>
<dbReference type="GO" id="GO:0015074">
    <property type="term" value="P:DNA integration"/>
    <property type="evidence" value="ECO:0007669"/>
    <property type="project" value="UniProtKB-KW"/>
</dbReference>
<dbReference type="SUPFAM" id="SSF56349">
    <property type="entry name" value="DNA breaking-rejoining enzymes"/>
    <property type="match status" value="1"/>
</dbReference>
<evidence type="ECO:0000259" key="7">
    <source>
        <dbReference type="PROSITE" id="PS51900"/>
    </source>
</evidence>
<feature type="domain" description="Tyr recombinase" evidence="6">
    <location>
        <begin position="228"/>
        <end position="398"/>
    </location>
</feature>
<proteinExistence type="inferred from homology"/>
<evidence type="ECO:0000256" key="5">
    <source>
        <dbReference type="PROSITE-ProRule" id="PRU01248"/>
    </source>
</evidence>
<dbReference type="Gene3D" id="3.30.160.390">
    <property type="entry name" value="Integrase, DNA-binding domain"/>
    <property type="match status" value="1"/>
</dbReference>
<evidence type="ECO:0000256" key="2">
    <source>
        <dbReference type="ARBA" id="ARBA00022908"/>
    </source>
</evidence>
<keyword evidence="9" id="KW-1185">Reference proteome</keyword>
<dbReference type="InterPro" id="IPR025166">
    <property type="entry name" value="Integrase_DNA_bind_dom"/>
</dbReference>
<dbReference type="EMBL" id="JAZHOG010000012">
    <property type="protein sequence ID" value="MEJ8569170.1"/>
    <property type="molecule type" value="Genomic_DNA"/>
</dbReference>
<evidence type="ECO:0000256" key="4">
    <source>
        <dbReference type="ARBA" id="ARBA00023172"/>
    </source>
</evidence>
<comment type="similarity">
    <text evidence="1">Belongs to the 'phage' integrase family.</text>
</comment>
<evidence type="ECO:0000259" key="6">
    <source>
        <dbReference type="PROSITE" id="PS51898"/>
    </source>
</evidence>
<feature type="domain" description="Core-binding (CB)" evidence="7">
    <location>
        <begin position="102"/>
        <end position="174"/>
    </location>
</feature>
<dbReference type="InterPro" id="IPR002104">
    <property type="entry name" value="Integrase_catalytic"/>
</dbReference>
<evidence type="ECO:0000256" key="3">
    <source>
        <dbReference type="ARBA" id="ARBA00023125"/>
    </source>
</evidence>
<protein>
    <submittedName>
        <fullName evidence="8">Site-specific integrase</fullName>
    </submittedName>
</protein>
<dbReference type="InterPro" id="IPR010998">
    <property type="entry name" value="Integrase_recombinase_N"/>
</dbReference>
<comment type="caution">
    <text evidence="8">The sequence shown here is derived from an EMBL/GenBank/DDBJ whole genome shotgun (WGS) entry which is preliminary data.</text>
</comment>
<dbReference type="Pfam" id="PF24624">
    <property type="entry name" value="Int_N"/>
    <property type="match status" value="1"/>
</dbReference>
<dbReference type="PROSITE" id="PS51898">
    <property type="entry name" value="TYR_RECOMBINASE"/>
    <property type="match status" value="1"/>
</dbReference>
<gene>
    <name evidence="8" type="ORF">V3330_16180</name>
</gene>
<dbReference type="CDD" id="cd00796">
    <property type="entry name" value="INT_Rci_Hp1_C"/>
    <property type="match status" value="1"/>
</dbReference>
<dbReference type="PROSITE" id="PS51900">
    <property type="entry name" value="CB"/>
    <property type="match status" value="1"/>
</dbReference>
<dbReference type="Gene3D" id="1.10.150.130">
    <property type="match status" value="1"/>
</dbReference>
<dbReference type="InterPro" id="IPR038488">
    <property type="entry name" value="Integrase_DNA-bd_sf"/>
</dbReference>
<dbReference type="GO" id="GO:0003677">
    <property type="term" value="F:DNA binding"/>
    <property type="evidence" value="ECO:0007669"/>
    <property type="project" value="UniProtKB-UniRule"/>
</dbReference>
<dbReference type="InterPro" id="IPR050090">
    <property type="entry name" value="Tyrosine_recombinase_XerCD"/>
</dbReference>
<dbReference type="InterPro" id="IPR057084">
    <property type="entry name" value="Int_N"/>
</dbReference>
<dbReference type="GO" id="GO:0006310">
    <property type="term" value="P:DNA recombination"/>
    <property type="evidence" value="ECO:0007669"/>
    <property type="project" value="UniProtKB-KW"/>
</dbReference>
<dbReference type="RefSeq" id="WP_354696495.1">
    <property type="nucleotide sequence ID" value="NZ_JAZHOG010000012.1"/>
</dbReference>
<dbReference type="InterPro" id="IPR044068">
    <property type="entry name" value="CB"/>
</dbReference>
<reference evidence="8 9" key="1">
    <citation type="submission" date="2024-02" db="EMBL/GenBank/DDBJ databases">
        <title>A novel Wenzhouxiangellaceae bacterium, isolated from coastal sediments.</title>
        <authorList>
            <person name="Du Z.-J."/>
            <person name="Ye Y.-Q."/>
            <person name="Zhang X.-Y."/>
        </authorList>
    </citation>
    <scope>NUCLEOTIDE SEQUENCE [LARGE SCALE GENOMIC DNA]</scope>
    <source>
        <strain evidence="8 9">CH-27</strain>
    </source>
</reference>
<dbReference type="InterPro" id="IPR011010">
    <property type="entry name" value="DNA_brk_join_enz"/>
</dbReference>
<keyword evidence="2" id="KW-0229">DNA integration</keyword>
<sequence>MPKRSNVYIDKKVIDKAKPRASRYEIRDSALPGFMLRVSPNGSKLFYVQLDRRLKRRIGDAAVLTITRARELALDKLQRYEKGEKIESRLDRKYTLQEYIKKAFGPWAKQNLKRGDESETRLLRVCEPLLATQLDDLTEIQIERWKARRAKSGLSPSTVKRDLAELKSALNKAVKWGYAAENPARNVKVKAEKHTRVRYLSSDERSRLRAALRARDAEKREGRESGNEFRRKRGYEELPELGEFADYLHPLVLLLMNTGLRRSEALSLRWNQVHLGSSARLTVLAAHAKSGKTRHIPLNSGAVDVLTRWGEQTGKDGLVFPSATGGQITTIKTAWGKLMKNAQLEDFRLHDLRHDFASQLVMNGIDLYRVKELLGHGTIEVTQRYAHLAPHTLAEAVEAIA</sequence>
<accession>A0AAW9RBK8</accession>